<dbReference type="CDD" id="cd11528">
    <property type="entry name" value="NTP-PPase_MazG_Nterm"/>
    <property type="match status" value="1"/>
</dbReference>
<dbReference type="NCBIfam" id="NF007113">
    <property type="entry name" value="PRK09562.1"/>
    <property type="match status" value="1"/>
</dbReference>
<keyword evidence="2" id="KW-0378">Hydrolase</keyword>
<keyword evidence="3" id="KW-1185">Reference proteome</keyword>
<dbReference type="CDD" id="cd11529">
    <property type="entry name" value="NTP-PPase_MazG_Cterm"/>
    <property type="match status" value="1"/>
</dbReference>
<dbReference type="FunFam" id="1.10.287.1080:FF:000001">
    <property type="entry name" value="Nucleoside triphosphate pyrophosphohydrolase"/>
    <property type="match status" value="1"/>
</dbReference>
<dbReference type="EMBL" id="CP016908">
    <property type="protein sequence ID" value="APS00920.1"/>
    <property type="molecule type" value="Genomic_DNA"/>
</dbReference>
<dbReference type="GO" id="GO:0046076">
    <property type="term" value="P:dTTP catabolic process"/>
    <property type="evidence" value="ECO:0007669"/>
    <property type="project" value="TreeGrafter"/>
</dbReference>
<dbReference type="InterPro" id="IPR048015">
    <property type="entry name" value="NTP-PPase_MazG-like_N"/>
</dbReference>
<dbReference type="InterPro" id="IPR011551">
    <property type="entry name" value="NTP_PyrPHydrolase_MazG"/>
</dbReference>
<dbReference type="Proteomes" id="UP000185544">
    <property type="component" value="Chromosome"/>
</dbReference>
<dbReference type="STRING" id="1882918.BCY86_06065"/>
<dbReference type="GO" id="GO:0046052">
    <property type="term" value="P:UTP catabolic process"/>
    <property type="evidence" value="ECO:0007669"/>
    <property type="project" value="TreeGrafter"/>
</dbReference>
<dbReference type="GO" id="GO:0046081">
    <property type="term" value="P:dUTP catabolic process"/>
    <property type="evidence" value="ECO:0007669"/>
    <property type="project" value="TreeGrafter"/>
</dbReference>
<reference evidence="2 3" key="1">
    <citation type="submission" date="2016-08" db="EMBL/GenBank/DDBJ databases">
        <title>Identification and validation of antigenic proteins from Pajaroellobacter abortibovis using de-novo genome sequence assembly and reverse vaccinology.</title>
        <authorList>
            <person name="Welly B.T."/>
            <person name="Miller M.R."/>
            <person name="Stott J.L."/>
            <person name="Blanchard M.T."/>
            <person name="Islas-Trejo A.D."/>
            <person name="O'Rourke S.M."/>
            <person name="Young A.E."/>
            <person name="Medrano J.F."/>
            <person name="Van Eenennaam A.L."/>
        </authorList>
    </citation>
    <scope>NUCLEOTIDE SEQUENCE [LARGE SCALE GENOMIC DNA]</scope>
    <source>
        <strain evidence="2 3">BTF92-0548A/99-0131</strain>
    </source>
</reference>
<sequence length="269" mass="31694">MEQENGVDSLTRLLETVRRLLGPDGCAWDREQTPQSLRPFLLEEVYEVIDAIDAGDVDALREELGDLFLHIIFQVELTAKEHPFTLREVIDGLIDKLIRRHPHVFHQARAIESAEALSQWEAIKMREKPERHRLDRIPRTFPALVRSHKIVEIVARLGFDWSHWKDAYHKVMEEFQELQEAIQYQNQEAIEEEMGDLLFSLVHLCRALSLNAESVLQRSNHKFISRFKKMEMFIQKEHGQERGTLDPSSPRPIEFFEKYWNQVKSSEKE</sequence>
<protein>
    <submittedName>
        <fullName evidence="2">Nucleoside triphosphate pyrophosphohydrolase</fullName>
    </submittedName>
</protein>
<dbReference type="GO" id="GO:0006203">
    <property type="term" value="P:dGTP catabolic process"/>
    <property type="evidence" value="ECO:0007669"/>
    <property type="project" value="TreeGrafter"/>
</dbReference>
<organism evidence="2 3">
    <name type="scientific">Pajaroellobacter abortibovis</name>
    <dbReference type="NCBI Taxonomy" id="1882918"/>
    <lineage>
        <taxon>Bacteria</taxon>
        <taxon>Pseudomonadati</taxon>
        <taxon>Myxococcota</taxon>
        <taxon>Polyangia</taxon>
        <taxon>Polyangiales</taxon>
        <taxon>Polyangiaceae</taxon>
    </lineage>
</organism>
<dbReference type="KEGG" id="pabo:BCY86_06065"/>
<accession>A0A1L6MZJ1</accession>
<dbReference type="SUPFAM" id="SSF101386">
    <property type="entry name" value="all-alpha NTP pyrophosphatases"/>
    <property type="match status" value="2"/>
</dbReference>
<feature type="domain" description="NTP pyrophosphohydrolase MazG-like" evidence="1">
    <location>
        <begin position="32"/>
        <end position="105"/>
    </location>
</feature>
<dbReference type="GO" id="GO:0047429">
    <property type="term" value="F:nucleoside triphosphate diphosphatase activity"/>
    <property type="evidence" value="ECO:0007669"/>
    <property type="project" value="InterPro"/>
</dbReference>
<proteinExistence type="predicted"/>
<name>A0A1L6MZJ1_9BACT</name>
<dbReference type="Pfam" id="PF03819">
    <property type="entry name" value="MazG"/>
    <property type="match status" value="2"/>
</dbReference>
<dbReference type="GO" id="GO:0046047">
    <property type="term" value="P:TTP catabolic process"/>
    <property type="evidence" value="ECO:0007669"/>
    <property type="project" value="TreeGrafter"/>
</dbReference>
<dbReference type="GO" id="GO:0046061">
    <property type="term" value="P:dATP catabolic process"/>
    <property type="evidence" value="ECO:0007669"/>
    <property type="project" value="TreeGrafter"/>
</dbReference>
<dbReference type="AlphaFoldDB" id="A0A1L6MZJ1"/>
<dbReference type="PANTHER" id="PTHR30522">
    <property type="entry name" value="NUCLEOSIDE TRIPHOSPHATE PYROPHOSPHOHYDROLASE"/>
    <property type="match status" value="1"/>
</dbReference>
<feature type="domain" description="NTP pyrophosphohydrolase MazG-like" evidence="1">
    <location>
        <begin position="170"/>
        <end position="229"/>
    </location>
</feature>
<dbReference type="Gene3D" id="1.10.287.1080">
    <property type="entry name" value="MazG-like"/>
    <property type="match status" value="2"/>
</dbReference>
<gene>
    <name evidence="2" type="ORF">BCY86_06065</name>
</gene>
<dbReference type="InterPro" id="IPR004518">
    <property type="entry name" value="MazG-like_dom"/>
</dbReference>
<dbReference type="NCBIfam" id="TIGR00444">
    <property type="entry name" value="mazG"/>
    <property type="match status" value="1"/>
</dbReference>
<dbReference type="InterPro" id="IPR048011">
    <property type="entry name" value="NTP-PPase_MazG-like_C"/>
</dbReference>
<evidence type="ECO:0000313" key="2">
    <source>
        <dbReference type="EMBL" id="APS00920.1"/>
    </source>
</evidence>
<evidence type="ECO:0000313" key="3">
    <source>
        <dbReference type="Proteomes" id="UP000185544"/>
    </source>
</evidence>
<evidence type="ECO:0000259" key="1">
    <source>
        <dbReference type="Pfam" id="PF03819"/>
    </source>
</evidence>
<dbReference type="GO" id="GO:0006950">
    <property type="term" value="P:response to stress"/>
    <property type="evidence" value="ECO:0007669"/>
    <property type="project" value="UniProtKB-ARBA"/>
</dbReference>
<dbReference type="PANTHER" id="PTHR30522:SF0">
    <property type="entry name" value="NUCLEOSIDE TRIPHOSPHATE PYROPHOSPHOHYDROLASE"/>
    <property type="match status" value="1"/>
</dbReference>